<sequence length="114" mass="11783">MYSERSRRVSVPTPIGGWAAVLLAGARSLLASRSKTVRPALSLEERLPLGGNRAVMLVACDGHRYLLGGSADSLFLIGEVSPLEAQSEGAASFRETLAAASSAVEAAGNTEGAR</sequence>
<keyword evidence="3" id="KW-0812">Transmembrane</keyword>
<comment type="caution">
    <text evidence="6">The sequence shown here is derived from an EMBL/GenBank/DDBJ whole genome shotgun (WGS) entry which is preliminary data.</text>
</comment>
<evidence type="ECO:0000256" key="2">
    <source>
        <dbReference type="ARBA" id="ARBA00022475"/>
    </source>
</evidence>
<gene>
    <name evidence="6" type="ORF">ESZ00_14000</name>
</gene>
<dbReference type="GO" id="GO:0044781">
    <property type="term" value="P:bacterial-type flagellum organization"/>
    <property type="evidence" value="ECO:0007669"/>
    <property type="project" value="InterPro"/>
</dbReference>
<evidence type="ECO:0000256" key="5">
    <source>
        <dbReference type="ARBA" id="ARBA00023136"/>
    </source>
</evidence>
<dbReference type="GO" id="GO:0016020">
    <property type="term" value="C:membrane"/>
    <property type="evidence" value="ECO:0007669"/>
    <property type="project" value="InterPro"/>
</dbReference>
<dbReference type="AlphaFoldDB" id="A0A4Q1SEH0"/>
<comment type="subcellular location">
    <subcellularLocation>
        <location evidence="1">Cell membrane</location>
    </subcellularLocation>
</comment>
<dbReference type="OrthoDB" id="123378at2"/>
<dbReference type="EMBL" id="SDMK01000002">
    <property type="protein sequence ID" value="RXS95662.1"/>
    <property type="molecule type" value="Genomic_DNA"/>
</dbReference>
<accession>A0A4Q1SEH0</accession>
<evidence type="ECO:0000256" key="3">
    <source>
        <dbReference type="ARBA" id="ARBA00022692"/>
    </source>
</evidence>
<keyword evidence="5" id="KW-0472">Membrane</keyword>
<protein>
    <submittedName>
        <fullName evidence="6">Uncharacterized protein</fullName>
    </submittedName>
</protein>
<evidence type="ECO:0000313" key="7">
    <source>
        <dbReference type="Proteomes" id="UP000290253"/>
    </source>
</evidence>
<evidence type="ECO:0000256" key="4">
    <source>
        <dbReference type="ARBA" id="ARBA00022989"/>
    </source>
</evidence>
<dbReference type="RefSeq" id="WP_129208858.1">
    <property type="nucleotide sequence ID" value="NZ_BMGU01000004.1"/>
</dbReference>
<evidence type="ECO:0000313" key="6">
    <source>
        <dbReference type="EMBL" id="RXS95662.1"/>
    </source>
</evidence>
<reference evidence="6 7" key="1">
    <citation type="journal article" date="2016" name="Int. J. Syst. Evol. Microbiol.">
        <title>Acidipila dinghuensis sp. nov., an acidobacterium isolated from forest soil.</title>
        <authorList>
            <person name="Jiang Y.W."/>
            <person name="Wang J."/>
            <person name="Chen M.H."/>
            <person name="Lv Y.Y."/>
            <person name="Qiu L.H."/>
        </authorList>
    </citation>
    <scope>NUCLEOTIDE SEQUENCE [LARGE SCALE GENOMIC DNA]</scope>
    <source>
        <strain evidence="6 7">DHOF10</strain>
    </source>
</reference>
<keyword evidence="2" id="KW-1003">Cell membrane</keyword>
<evidence type="ECO:0000256" key="1">
    <source>
        <dbReference type="ARBA" id="ARBA00004236"/>
    </source>
</evidence>
<name>A0A4Q1SEH0_9BACT</name>
<keyword evidence="7" id="KW-1185">Reference proteome</keyword>
<proteinExistence type="predicted"/>
<dbReference type="Pfam" id="PF04347">
    <property type="entry name" value="FliO"/>
    <property type="match status" value="1"/>
</dbReference>
<dbReference type="InterPro" id="IPR022781">
    <property type="entry name" value="Flagellar_biosynth_FliO"/>
</dbReference>
<keyword evidence="4" id="KW-1133">Transmembrane helix</keyword>
<dbReference type="Proteomes" id="UP000290253">
    <property type="component" value="Unassembled WGS sequence"/>
</dbReference>
<organism evidence="6 7">
    <name type="scientific">Silvibacterium dinghuense</name>
    <dbReference type="NCBI Taxonomy" id="1560006"/>
    <lineage>
        <taxon>Bacteria</taxon>
        <taxon>Pseudomonadati</taxon>
        <taxon>Acidobacteriota</taxon>
        <taxon>Terriglobia</taxon>
        <taxon>Terriglobales</taxon>
        <taxon>Acidobacteriaceae</taxon>
        <taxon>Silvibacterium</taxon>
    </lineage>
</organism>